<feature type="region of interest" description="Disordered" evidence="1">
    <location>
        <begin position="1438"/>
        <end position="1514"/>
    </location>
</feature>
<feature type="compositionally biased region" description="Low complexity" evidence="1">
    <location>
        <begin position="1438"/>
        <end position="1494"/>
    </location>
</feature>
<feature type="compositionally biased region" description="Low complexity" evidence="1">
    <location>
        <begin position="383"/>
        <end position="426"/>
    </location>
</feature>
<feature type="compositionally biased region" description="Low complexity" evidence="1">
    <location>
        <begin position="2223"/>
        <end position="2237"/>
    </location>
</feature>
<feature type="compositionally biased region" description="Low complexity" evidence="1">
    <location>
        <begin position="255"/>
        <end position="294"/>
    </location>
</feature>
<feature type="compositionally biased region" description="Low complexity" evidence="1">
    <location>
        <begin position="2488"/>
        <end position="2530"/>
    </location>
</feature>
<feature type="compositionally biased region" description="Polar residues" evidence="1">
    <location>
        <begin position="1047"/>
        <end position="1061"/>
    </location>
</feature>
<feature type="compositionally biased region" description="Polar residues" evidence="1">
    <location>
        <begin position="2380"/>
        <end position="2395"/>
    </location>
</feature>
<feature type="compositionally biased region" description="Low complexity" evidence="1">
    <location>
        <begin position="1579"/>
        <end position="1589"/>
    </location>
</feature>
<feature type="compositionally biased region" description="Polar residues" evidence="1">
    <location>
        <begin position="449"/>
        <end position="460"/>
    </location>
</feature>
<feature type="compositionally biased region" description="Low complexity" evidence="1">
    <location>
        <begin position="802"/>
        <end position="845"/>
    </location>
</feature>
<feature type="compositionally biased region" description="Polar residues" evidence="1">
    <location>
        <begin position="756"/>
        <end position="772"/>
    </location>
</feature>
<feature type="compositionally biased region" description="Polar residues" evidence="1">
    <location>
        <begin position="2272"/>
        <end position="2307"/>
    </location>
</feature>
<feature type="compositionally biased region" description="Low complexity" evidence="1">
    <location>
        <begin position="920"/>
        <end position="959"/>
    </location>
</feature>
<feature type="compositionally biased region" description="Polar residues" evidence="1">
    <location>
        <begin position="1501"/>
        <end position="1513"/>
    </location>
</feature>
<gene>
    <name evidence="3" type="primary">LOC105987466</name>
</gene>
<feature type="region of interest" description="Disordered" evidence="1">
    <location>
        <begin position="138"/>
        <end position="489"/>
    </location>
</feature>
<feature type="compositionally biased region" description="Polar residues" evidence="1">
    <location>
        <begin position="369"/>
        <end position="378"/>
    </location>
</feature>
<keyword evidence="2" id="KW-1185">Reference proteome</keyword>
<dbReference type="GeneID" id="105987466"/>
<feature type="compositionally biased region" description="Low complexity" evidence="1">
    <location>
        <begin position="1874"/>
        <end position="1884"/>
    </location>
</feature>
<name>A0A1S3FC41_DIPOR</name>
<feature type="compositionally biased region" description="Polar residues" evidence="1">
    <location>
        <begin position="2327"/>
        <end position="2345"/>
    </location>
</feature>
<feature type="compositionally biased region" description="Polar residues" evidence="1">
    <location>
        <begin position="346"/>
        <end position="359"/>
    </location>
</feature>
<accession>A0A1S3FC41</accession>
<feature type="compositionally biased region" description="Polar residues" evidence="1">
    <location>
        <begin position="1070"/>
        <end position="1091"/>
    </location>
</feature>
<feature type="compositionally biased region" description="Polar residues" evidence="1">
    <location>
        <begin position="307"/>
        <end position="335"/>
    </location>
</feature>
<dbReference type="RefSeq" id="XP_012874178.1">
    <property type="nucleotide sequence ID" value="XM_013018724.1"/>
</dbReference>
<feature type="compositionally biased region" description="Low complexity" evidence="1">
    <location>
        <begin position="2539"/>
        <end position="2555"/>
    </location>
</feature>
<protein>
    <submittedName>
        <fullName evidence="3">Mucin-12-like</fullName>
    </submittedName>
</protein>
<feature type="compositionally biased region" description="Low complexity" evidence="1">
    <location>
        <begin position="2415"/>
        <end position="2429"/>
    </location>
</feature>
<feature type="region of interest" description="Disordered" evidence="1">
    <location>
        <begin position="2480"/>
        <end position="2599"/>
    </location>
</feature>
<feature type="compositionally biased region" description="Low complexity" evidence="1">
    <location>
        <begin position="1030"/>
        <end position="1046"/>
    </location>
</feature>
<feature type="compositionally biased region" description="Polar residues" evidence="1">
    <location>
        <begin position="1198"/>
        <end position="1211"/>
    </location>
</feature>
<feature type="compositionally biased region" description="Polar residues" evidence="1">
    <location>
        <begin position="432"/>
        <end position="441"/>
    </location>
</feature>
<feature type="compositionally biased region" description="Polar residues" evidence="1">
    <location>
        <begin position="1218"/>
        <end position="1230"/>
    </location>
</feature>
<feature type="compositionally biased region" description="Low complexity" evidence="1">
    <location>
        <begin position="2244"/>
        <end position="2265"/>
    </location>
</feature>
<feature type="compositionally biased region" description="Polar residues" evidence="1">
    <location>
        <begin position="2044"/>
        <end position="2066"/>
    </location>
</feature>
<feature type="compositionally biased region" description="Polar residues" evidence="1">
    <location>
        <begin position="897"/>
        <end position="919"/>
    </location>
</feature>
<organism evidence="2 3">
    <name type="scientific">Dipodomys ordii</name>
    <name type="common">Ord's kangaroo rat</name>
    <dbReference type="NCBI Taxonomy" id="10020"/>
    <lineage>
        <taxon>Eukaryota</taxon>
        <taxon>Metazoa</taxon>
        <taxon>Chordata</taxon>
        <taxon>Craniata</taxon>
        <taxon>Vertebrata</taxon>
        <taxon>Euteleostomi</taxon>
        <taxon>Mammalia</taxon>
        <taxon>Eutheria</taxon>
        <taxon>Euarchontoglires</taxon>
        <taxon>Glires</taxon>
        <taxon>Rodentia</taxon>
        <taxon>Castorimorpha</taxon>
        <taxon>Heteromyidae</taxon>
        <taxon>Dipodomyinae</taxon>
        <taxon>Dipodomys</taxon>
    </lineage>
</organism>
<feature type="region of interest" description="Disordered" evidence="1">
    <location>
        <begin position="1807"/>
        <end position="1900"/>
    </location>
</feature>
<evidence type="ECO:0000256" key="1">
    <source>
        <dbReference type="SAM" id="MobiDB-lite"/>
    </source>
</evidence>
<dbReference type="KEGG" id="dord:105987466"/>
<feature type="compositionally biased region" description="Polar residues" evidence="1">
    <location>
        <begin position="722"/>
        <end position="745"/>
    </location>
</feature>
<feature type="compositionally biased region" description="Low complexity" evidence="1">
    <location>
        <begin position="1807"/>
        <end position="1833"/>
    </location>
</feature>
<feature type="compositionally biased region" description="Polar residues" evidence="1">
    <location>
        <begin position="1011"/>
        <end position="1024"/>
    </location>
</feature>
<feature type="region of interest" description="Disordered" evidence="1">
    <location>
        <begin position="2410"/>
        <end position="2429"/>
    </location>
</feature>
<feature type="region of interest" description="Disordered" evidence="1">
    <location>
        <begin position="603"/>
        <end position="625"/>
    </location>
</feature>
<feature type="compositionally biased region" description="Low complexity" evidence="1">
    <location>
        <begin position="2346"/>
        <end position="2377"/>
    </location>
</feature>
<feature type="region of interest" description="Disordered" evidence="1">
    <location>
        <begin position="676"/>
        <end position="1233"/>
    </location>
</feature>
<feature type="compositionally biased region" description="Low complexity" evidence="1">
    <location>
        <begin position="605"/>
        <end position="619"/>
    </location>
</feature>
<feature type="compositionally biased region" description="Polar residues" evidence="1">
    <location>
        <begin position="1156"/>
        <end position="1190"/>
    </location>
</feature>
<dbReference type="Proteomes" id="UP000081671">
    <property type="component" value="Unplaced"/>
</dbReference>
<reference evidence="3" key="1">
    <citation type="submission" date="2025-08" db="UniProtKB">
        <authorList>
            <consortium name="RefSeq"/>
        </authorList>
    </citation>
    <scope>IDENTIFICATION</scope>
    <source>
        <tissue evidence="3">Kidney</tissue>
    </source>
</reference>
<feature type="compositionally biased region" description="Low complexity" evidence="1">
    <location>
        <begin position="1092"/>
        <end position="1115"/>
    </location>
</feature>
<feature type="compositionally biased region" description="Polar residues" evidence="1">
    <location>
        <begin position="1116"/>
        <end position="1147"/>
    </location>
</feature>
<feature type="compositionally biased region" description="Polar residues" evidence="1">
    <location>
        <begin position="974"/>
        <end position="999"/>
    </location>
</feature>
<sequence length="2599" mass="269877">MDGDLFHSQFMEHAANGKKKEEIGVKKAPGYVATVLQGEKGAPQDLQLVKLLQPQAVNPQQLRPHQIQSEFDSGTNIGFGGLLSTNGVAWRDKWEESDITWSKRCCQHQRVYVRFSELTIGGTGSHVTLYFFKSARTEVPTSPTPIGKEASTLSESSPGTVTQGNSARTEVPTSPTPIGKEASTLRESSPGTVTQGNSGTTGQSVGRTSASGREITAGPPGSETTTVPRGTQSTVTPLGVETRAGTPSKEITARPAGTQSTAGPPGTTGPAAGETTRAPSSEPSTAEATSARTEVPTSPTPIGKEASTLSESSPGTVTQGNSGTTGQSVGRTSASGREITAGPPGSETTAGPPGTQSTAGPPGRETTAGPPSTETTARTPGRETTATPANTETTTGPPITETTVGPPGTKTTTGVTTSGSPGTQSTLRPPDTDTTAGTPSKETIARPAGTQSTAGPTGTSGRVGRVATTSTSESTFGNTGGEETEAEREAMADTHALVPYMQSETGSLGARCYLQPPPRQAQDPQPDQLPLLLATDQAPQDQQLVNLLEPQAVNPQQLRPHQEQQASLWDRLQHQAGRSQLDLQAQRPQLYHEAHRAQLDHQAGRPQLDQQTQRPQLDQQAHRAQLDHQEPVEEWVDLLAQPVVKAPWKHRYGEKSTEETYLRHTCTCALHAVRDRIPGTTGPAAGETTRAPSSEPSTAEATSARTEVPTSPTPIGKEASTLRESSPGTVTQGNSGTTGQSMRPTSESEREITAGPPSTETTAGSAGTQSTVGPPGMETTAGIPSKGTTARPPGAETRAGVTTAGPPGTQSTAGPPGTTGPAAGESTRAPSSEPSTAEATSARTEVPTSPTPIGKEASTLRESSPGTVTQENSGTTGKSVGPTSASGREITARPPGSETTAGSRGTQSIVRTPSKETTAGPSSTQTTAGPPGTTGPAGETTRAPSSEPSTAEATSARTEMPNSPTPIGKEASTLRESSPGTVTQGNSGTTGQSVGPTSASDREITVRPPGSETTAGPRGTQSTAGPPGRETTSGPPSTETTAGTPSRKTTARPSRTETTAGTPGRETTAGPPSTETTAGPPSTETTAGPASTETTAGPPITKTTTGVTTAGPSGTQSTAGPPGSQTTAGPPGMQTTAGSSSTETTRSPHPAETLEPSFSETTRTQSREPTPTQHKSGSTVLSAASTTAGPRSSARPDTITTGNQSAGTTKPSADETTRALSSEPTATEAKSASGELVCLVVIVSCVYQEQQTSLGEQAQDQTEEHTLTTDHKVLGMLALHTPQEPVEERIHLPPQLLVSAHLENQEPVEEQIQPPPQLLMRTQLEEQVQESQWEQAQHQKLVEEQKQLPPAESPAGAHLEGQEAQHCLLVPPLLALEPLLDQPPSLVAEAQEPLEQQLEQARELQVVAPLEKQAPEPQLLPSNMLLVLGTTTVFSGPTATSPGASAQSATSSASSRSGTTELTIGETTKSPSSEPTPSGKKSGTTGESITSTSDSGRKSTPGPSGTGATSSAYLTGKAEPPEWLWWGQYNLGQEAKLAEEQKHSPPKHLVGAHLEGQEAQQCLQVPPLRVLEPPPDQPQPQLGTDQGPQEQEWVKQLNLQAVKQQHLSQALLALLLPLLPQLERQALPLSYTLVSPLLEIEQVQPENLWDQPQDQAGRAHLDPRPLGPPALQTEQELVGEEMQPPPERFGTAHLEGQAHLKKHLEPALELQEAAPLEKQALEPQLLGPQQRLQDPLLPALEPQLDQPQLLVAADQVLLELLFPSLPWLHLQAAYLFRALVSPALGVQQWEPAVPLLPHLLLRKSAQPGQQALGPQAQDTQVQQESQWEQAQHQAGPAHLDPQPPGPPALHTPQELVAEQLQPPPEPLGTSHLEGQSQLGSLQLSPQWKTMPTPVARSSEKVRTSNASMLCSTGCHPGGPPLPLRDNLIPHGAALDTEGKIRVVCVPRKTVRNTQASMEHLELHLEPALQLQVSAPLEKQALEPQVPALLDLPLPSPPQLELQTAEQFRALASPLLGAEKEQEVLLNPHLVERKAAPPGDKTPEPQAQETQIQQESHWEQPQNQAQQAHLDPQPPGPPALHTPQGPLQLESQAVNQHSLEESQGPQACLQVLPHLVLEAQLDHIQPLLSASQVEIESPESEIKDQIHTQEKCKLKLHGDVVSRFFRLAEIHNFDNSPVDSSGKKQMVLGTTPPSSPVSGDLGQSSGVIRTAPQPSREPGTTEPSVVQSETTRTTSQSSGVTTPSPGEVGRPTGVTTTTATTSVEGPRMPEPSTKGSETMATSTRITVTSGQPPKSTETTVQSTGVKENTSPSETGSGTTGSSADKLVTTGTPGVVSETTRPLGTTELSSGIPGTTLLLTGVTGPSEPSVGVSGTSGPSAVETRTTTPLGVTTNEAGGTTREPETEVTIPKVPPKQPKVTTGATTTSTKGVHTVGFNTGERQAENRLGIGKMGFALPNSRSTRVIYSSLCVSATTRMASGTTVAPGRANTGTSTVSTGTTVSPAGVSTAATTSSGVSGTSGAGSPAGTTGVARSTTVAPGSSSTETTAFTTVNSTTAARRETGPTEVSTGTTVGPASVSTAATTSSGVSGTSGAGSPSGKH</sequence>
<feature type="compositionally biased region" description="Polar residues" evidence="1">
    <location>
        <begin position="860"/>
        <end position="886"/>
    </location>
</feature>
<feature type="compositionally biased region" description="Polar residues" evidence="1">
    <location>
        <begin position="185"/>
        <end position="211"/>
    </location>
</feature>
<evidence type="ECO:0000313" key="2">
    <source>
        <dbReference type="Proteomes" id="UP000081671"/>
    </source>
</evidence>
<feature type="compositionally biased region" description="Low complexity" evidence="1">
    <location>
        <begin position="678"/>
        <end position="707"/>
    </location>
</feature>
<feature type="compositionally biased region" description="Polar residues" evidence="1">
    <location>
        <begin position="222"/>
        <end position="236"/>
    </location>
</feature>
<proteinExistence type="predicted"/>
<feature type="compositionally biased region" description="Low complexity" evidence="1">
    <location>
        <begin position="2308"/>
        <end position="2321"/>
    </location>
</feature>
<evidence type="ECO:0000313" key="3">
    <source>
        <dbReference type="RefSeq" id="XP_012874178.1"/>
    </source>
</evidence>
<feature type="region of interest" description="Disordered" evidence="1">
    <location>
        <begin position="1568"/>
        <end position="1590"/>
    </location>
</feature>
<feature type="compositionally biased region" description="Low complexity" evidence="1">
    <location>
        <begin position="468"/>
        <end position="477"/>
    </location>
</feature>
<feature type="region of interest" description="Disordered" evidence="1">
    <location>
        <begin position="2033"/>
        <end position="2084"/>
    </location>
</feature>
<feature type="compositionally biased region" description="Polar residues" evidence="1">
    <location>
        <begin position="151"/>
        <end position="173"/>
    </location>
</feature>
<feature type="compositionally biased region" description="Low complexity" evidence="1">
    <location>
        <begin position="2569"/>
        <end position="2599"/>
    </location>
</feature>
<feature type="region of interest" description="Disordered" evidence="1">
    <location>
        <begin position="2172"/>
        <end position="2402"/>
    </location>
</feature>
<dbReference type="InParanoid" id="A0A1S3FC41"/>